<dbReference type="Proteomes" id="UP001338125">
    <property type="component" value="Unassembled WGS sequence"/>
</dbReference>
<evidence type="ECO:0000313" key="2">
    <source>
        <dbReference type="EMBL" id="KAK5995957.1"/>
    </source>
</evidence>
<reference evidence="2 3" key="1">
    <citation type="submission" date="2024-01" db="EMBL/GenBank/DDBJ databases">
        <title>Complete genome of Cladobotryum mycophilum ATHUM6906.</title>
        <authorList>
            <person name="Christinaki A.C."/>
            <person name="Myridakis A.I."/>
            <person name="Kouvelis V.N."/>
        </authorList>
    </citation>
    <scope>NUCLEOTIDE SEQUENCE [LARGE SCALE GENOMIC DNA]</scope>
    <source>
        <strain evidence="2 3">ATHUM6906</strain>
    </source>
</reference>
<evidence type="ECO:0000256" key="1">
    <source>
        <dbReference type="ARBA" id="ARBA00022679"/>
    </source>
</evidence>
<gene>
    <name evidence="2" type="ORF">PT974_04377</name>
</gene>
<dbReference type="InterPro" id="IPR023213">
    <property type="entry name" value="CAT-like_dom_sf"/>
</dbReference>
<dbReference type="PANTHER" id="PTHR31642">
    <property type="entry name" value="TRICHOTHECENE 3-O-ACETYLTRANSFERASE"/>
    <property type="match status" value="1"/>
</dbReference>
<dbReference type="EMBL" id="JAVFKD010000004">
    <property type="protein sequence ID" value="KAK5995957.1"/>
    <property type="molecule type" value="Genomic_DNA"/>
</dbReference>
<keyword evidence="1" id="KW-0808">Transferase</keyword>
<name>A0ABR0SVM6_9HYPO</name>
<proteinExistence type="predicted"/>
<comment type="caution">
    <text evidence="2">The sequence shown here is derived from an EMBL/GenBank/DDBJ whole genome shotgun (WGS) entry which is preliminary data.</text>
</comment>
<dbReference type="PANTHER" id="PTHR31642:SF310">
    <property type="entry name" value="FATTY ALCOHOL:CAFFEOYL-COA ACYLTRANSFERASE"/>
    <property type="match status" value="1"/>
</dbReference>
<accession>A0ABR0SVM6</accession>
<protein>
    <submittedName>
        <fullName evidence="2">Acetyltransferase BOT5-like protein</fullName>
    </submittedName>
</protein>
<dbReference type="InterPro" id="IPR050317">
    <property type="entry name" value="Plant_Fungal_Acyltransferase"/>
</dbReference>
<keyword evidence="3" id="KW-1185">Reference proteome</keyword>
<sequence>MDKKVIPLLPQDQWRPIHNVRSLVFFLVREVLDQELMRNSLDTLIKEHLPILGARLQQRKDGGLEYHFETPFPENHHLFSWSSSSVSSTIEEARLVPDQDTARDKIIFSANLNALESHWVPSDWPLQRNLEKPDTPLLLVHLTRYTNATVVGTNLPHCVSDQMGYGSVIRAWIQVMRGKQPAPFLNPAPEEFQAREEFSMKELRKKGTFRLKTKGEKTRTLMGIVPELIKHPKEERKTIFFPVDVVQGLKERWDESLKAEYGVDVPSITNGDVIVGVLTKMANIHRKAPKMNSVTGPANFRGLHPCLPKSSPYLHNAISFCTTRLPISRATPASEIAYRWRLAVLEAVQPAYVERSQAVLREMYEKKAMSSFIMSKAEGGYWIDFAANTKGMGLIEELLAKDPLLETL</sequence>
<organism evidence="2 3">
    <name type="scientific">Cladobotryum mycophilum</name>
    <dbReference type="NCBI Taxonomy" id="491253"/>
    <lineage>
        <taxon>Eukaryota</taxon>
        <taxon>Fungi</taxon>
        <taxon>Dikarya</taxon>
        <taxon>Ascomycota</taxon>
        <taxon>Pezizomycotina</taxon>
        <taxon>Sordariomycetes</taxon>
        <taxon>Hypocreomycetidae</taxon>
        <taxon>Hypocreales</taxon>
        <taxon>Hypocreaceae</taxon>
        <taxon>Cladobotryum</taxon>
    </lineage>
</organism>
<evidence type="ECO:0000313" key="3">
    <source>
        <dbReference type="Proteomes" id="UP001338125"/>
    </source>
</evidence>
<dbReference type="Gene3D" id="3.30.559.10">
    <property type="entry name" value="Chloramphenicol acetyltransferase-like domain"/>
    <property type="match status" value="2"/>
</dbReference>